<sequence>MVSDSDVRGATHYSPSPSSPMILVVVLVSTQAS</sequence>
<dbReference type="EMBL" id="NCVQ01000005">
    <property type="protein sequence ID" value="PWZ26105.1"/>
    <property type="molecule type" value="Genomic_DNA"/>
</dbReference>
<organism evidence="1">
    <name type="scientific">Zea mays</name>
    <name type="common">Maize</name>
    <dbReference type="NCBI Taxonomy" id="4577"/>
    <lineage>
        <taxon>Eukaryota</taxon>
        <taxon>Viridiplantae</taxon>
        <taxon>Streptophyta</taxon>
        <taxon>Embryophyta</taxon>
        <taxon>Tracheophyta</taxon>
        <taxon>Spermatophyta</taxon>
        <taxon>Magnoliopsida</taxon>
        <taxon>Liliopsida</taxon>
        <taxon>Poales</taxon>
        <taxon>Poaceae</taxon>
        <taxon>PACMAD clade</taxon>
        <taxon>Panicoideae</taxon>
        <taxon>Andropogonodae</taxon>
        <taxon>Andropogoneae</taxon>
        <taxon>Tripsacinae</taxon>
        <taxon>Zea</taxon>
    </lineage>
</organism>
<dbReference type="AlphaFoldDB" id="A0A3L6EZ46"/>
<comment type="caution">
    <text evidence="1">The sequence shown here is derived from an EMBL/GenBank/DDBJ whole genome shotgun (WGS) entry which is preliminary data.</text>
</comment>
<dbReference type="Proteomes" id="UP000251960">
    <property type="component" value="Chromosome 4"/>
</dbReference>
<proteinExistence type="predicted"/>
<protein>
    <submittedName>
        <fullName evidence="1">Uncharacterized protein</fullName>
    </submittedName>
</protein>
<evidence type="ECO:0000313" key="1">
    <source>
        <dbReference type="EMBL" id="PWZ26105.1"/>
    </source>
</evidence>
<name>A0A3L6EZ46_MAIZE</name>
<reference evidence="1" key="1">
    <citation type="journal article" date="2018" name="Nat. Genet.">
        <title>Extensive intraspecific gene order and gene structural variations between Mo17 and other maize genomes.</title>
        <authorList>
            <person name="Sun S."/>
            <person name="Zhou Y."/>
            <person name="Chen J."/>
            <person name="Shi J."/>
            <person name="Zhao H."/>
            <person name="Zhao H."/>
            <person name="Song W."/>
            <person name="Zhang M."/>
            <person name="Cui Y."/>
            <person name="Dong X."/>
            <person name="Liu H."/>
            <person name="Ma X."/>
            <person name="Jiao Y."/>
            <person name="Wang B."/>
            <person name="Wei X."/>
            <person name="Stein J.C."/>
            <person name="Glaubitz J.C."/>
            <person name="Lu F."/>
            <person name="Yu G."/>
            <person name="Liang C."/>
            <person name="Fengler K."/>
            <person name="Li B."/>
            <person name="Rafalski A."/>
            <person name="Schnable P.S."/>
            <person name="Ware D.H."/>
            <person name="Buckler E.S."/>
            <person name="Lai J."/>
        </authorList>
    </citation>
    <scope>NUCLEOTIDE SEQUENCE [LARGE SCALE GENOMIC DNA]</scope>
    <source>
        <tissue evidence="1">Seedling</tissue>
    </source>
</reference>
<accession>A0A3L6EZ46</accession>
<gene>
    <name evidence="1" type="ORF">Zm00014a_038861</name>
</gene>